<dbReference type="Gene3D" id="1.20.1420.20">
    <property type="entry name" value="M75 peptidase, HXXE motif"/>
    <property type="match status" value="1"/>
</dbReference>
<organism evidence="5 6">
    <name type="scientific">Pseudorhizobium pelagicum</name>
    <dbReference type="NCBI Taxonomy" id="1509405"/>
    <lineage>
        <taxon>Bacteria</taxon>
        <taxon>Pseudomonadati</taxon>
        <taxon>Pseudomonadota</taxon>
        <taxon>Alphaproteobacteria</taxon>
        <taxon>Hyphomicrobiales</taxon>
        <taxon>Rhizobiaceae</taxon>
        <taxon>Rhizobium/Agrobacterium group</taxon>
        <taxon>Pseudorhizobium</taxon>
    </lineage>
</organism>
<feature type="chain" id="PRO_5037276972" evidence="3">
    <location>
        <begin position="22"/>
        <end position="368"/>
    </location>
</feature>
<comment type="subcellular location">
    <subcellularLocation>
        <location evidence="1">Cell envelope</location>
    </subcellularLocation>
</comment>
<evidence type="ECO:0000259" key="4">
    <source>
        <dbReference type="Pfam" id="PF09375"/>
    </source>
</evidence>
<reference evidence="5 6" key="1">
    <citation type="submission" date="2014-06" db="EMBL/GenBank/DDBJ databases">
        <title>Rhizobium pelagicum/R2-400B4.</title>
        <authorList>
            <person name="Kimes N.E."/>
            <person name="Lopez-Perez M."/>
        </authorList>
    </citation>
    <scope>NUCLEOTIDE SEQUENCE [LARGE SCALE GENOMIC DNA]</scope>
    <source>
        <strain evidence="5 6">R2-400B4</strain>
    </source>
</reference>
<dbReference type="OrthoDB" id="5729110at2"/>
<name>A0A922T709_9HYPH</name>
<keyword evidence="6" id="KW-1185">Reference proteome</keyword>
<accession>A0A922T709</accession>
<evidence type="ECO:0000256" key="2">
    <source>
        <dbReference type="ARBA" id="ARBA00022729"/>
    </source>
</evidence>
<dbReference type="CDD" id="cd14659">
    <property type="entry name" value="Imelysin-like_IPPA"/>
    <property type="match status" value="1"/>
</dbReference>
<feature type="domain" description="Imelysin-like" evidence="4">
    <location>
        <begin position="48"/>
        <end position="336"/>
    </location>
</feature>
<gene>
    <name evidence="5" type="ORF">GV68_16060</name>
</gene>
<keyword evidence="2 3" id="KW-0732">Signal</keyword>
<evidence type="ECO:0000256" key="1">
    <source>
        <dbReference type="ARBA" id="ARBA00004196"/>
    </source>
</evidence>
<feature type="signal peptide" evidence="3">
    <location>
        <begin position="1"/>
        <end position="21"/>
    </location>
</feature>
<dbReference type="RefSeq" id="WP_037166619.1">
    <property type="nucleotide sequence ID" value="NZ_CAJXID010000030.1"/>
</dbReference>
<evidence type="ECO:0000256" key="3">
    <source>
        <dbReference type="SAM" id="SignalP"/>
    </source>
</evidence>
<evidence type="ECO:0000313" key="5">
    <source>
        <dbReference type="EMBL" id="KEQ03737.1"/>
    </source>
</evidence>
<dbReference type="EMBL" id="JOKJ01000030">
    <property type="protein sequence ID" value="KEQ03737.1"/>
    <property type="molecule type" value="Genomic_DNA"/>
</dbReference>
<dbReference type="AlphaFoldDB" id="A0A922T709"/>
<protein>
    <submittedName>
        <fullName evidence="5">Signal peptide protein</fullName>
    </submittedName>
</protein>
<sequence>MLNILRAAGLAVLFATAPAFAQEETLRPEIPADAEIRTVIAKAVDDFIRPGYRDFHAAAGALAGEMDALCAAPSPDALAQAKAAFAEAALSWARVEIVRTGPAIEDNRFERILFYPDRKSTGLKQVQALLAKPDDSTTAPGGLSGKSVAMQGFGALEFVLAGTGSEALATEADGFRCRYGRAIAQNIEHIAGELVVLWEAPDGVQQAWKEPGPGNPLFRNTQEAMTALLGVLVHGAEMVRDQRIETFYKGEDSQTFPRQALFWRSGNTWTMVEGNLEGLGRLMHVSDMAALLSEDQTSIIGSVDFVLKSMLRVTGEMNSDIEAAVSDDSQRQKLDFLLVNGRDLIGRLNDQYGGAIGLTSGFSFSDGD</sequence>
<dbReference type="InterPro" id="IPR034984">
    <property type="entry name" value="Imelysin-like_IPPA"/>
</dbReference>
<dbReference type="InterPro" id="IPR018976">
    <property type="entry name" value="Imelysin-like"/>
</dbReference>
<dbReference type="Pfam" id="PF09375">
    <property type="entry name" value="Peptidase_M75"/>
    <property type="match status" value="1"/>
</dbReference>
<dbReference type="Proteomes" id="UP000052167">
    <property type="component" value="Unassembled WGS sequence"/>
</dbReference>
<dbReference type="InterPro" id="IPR038352">
    <property type="entry name" value="Imelysin_sf"/>
</dbReference>
<proteinExistence type="predicted"/>
<dbReference type="GO" id="GO:0030313">
    <property type="term" value="C:cell envelope"/>
    <property type="evidence" value="ECO:0007669"/>
    <property type="project" value="UniProtKB-SubCell"/>
</dbReference>
<evidence type="ECO:0000313" key="6">
    <source>
        <dbReference type="Proteomes" id="UP000052167"/>
    </source>
</evidence>
<comment type="caution">
    <text evidence="5">The sequence shown here is derived from an EMBL/GenBank/DDBJ whole genome shotgun (WGS) entry which is preliminary data.</text>
</comment>